<evidence type="ECO:0000256" key="4">
    <source>
        <dbReference type="ARBA" id="ARBA00022664"/>
    </source>
</evidence>
<feature type="compositionally biased region" description="Acidic residues" evidence="12">
    <location>
        <begin position="874"/>
        <end position="896"/>
    </location>
</feature>
<evidence type="ECO:0000256" key="7">
    <source>
        <dbReference type="ARBA" id="ARBA00022946"/>
    </source>
</evidence>
<gene>
    <name evidence="15" type="primary">LOC104718984</name>
</gene>
<accession>A0ABM0U360</accession>
<dbReference type="GeneID" id="104718984"/>
<keyword evidence="3" id="KW-0934">Plastid</keyword>
<name>A0ABM0U360_CAMSA</name>
<evidence type="ECO:0000256" key="9">
    <source>
        <dbReference type="ARBA" id="ARBA00023274"/>
    </source>
</evidence>
<dbReference type="PANTHER" id="PTHR31846:SF18">
    <property type="entry name" value="CRM-DOMAIN CONTAINING FACTOR CFM3B, CHLOROPLASTIC"/>
    <property type="match status" value="1"/>
</dbReference>
<evidence type="ECO:0000256" key="1">
    <source>
        <dbReference type="ARBA" id="ARBA00004229"/>
    </source>
</evidence>
<organism evidence="14 15">
    <name type="scientific">Camelina sativa</name>
    <name type="common">False flax</name>
    <name type="synonym">Myagrum sativum</name>
    <dbReference type="NCBI Taxonomy" id="90675"/>
    <lineage>
        <taxon>Eukaryota</taxon>
        <taxon>Viridiplantae</taxon>
        <taxon>Streptophyta</taxon>
        <taxon>Embryophyta</taxon>
        <taxon>Tracheophyta</taxon>
        <taxon>Spermatophyta</taxon>
        <taxon>Magnoliopsida</taxon>
        <taxon>eudicotyledons</taxon>
        <taxon>Gunneridae</taxon>
        <taxon>Pentapetalae</taxon>
        <taxon>rosids</taxon>
        <taxon>malvids</taxon>
        <taxon>Brassicales</taxon>
        <taxon>Brassicaceae</taxon>
        <taxon>Camelineae</taxon>
        <taxon>Camelina</taxon>
    </lineage>
</organism>
<keyword evidence="11" id="KW-0175">Coiled coil</keyword>
<keyword evidence="2" id="KW-0150">Chloroplast</keyword>
<dbReference type="InterPro" id="IPR001890">
    <property type="entry name" value="RNA-binding_CRM"/>
</dbReference>
<evidence type="ECO:0000259" key="13">
    <source>
        <dbReference type="PROSITE" id="PS51295"/>
    </source>
</evidence>
<dbReference type="SMART" id="SM01103">
    <property type="entry name" value="CRS1_YhbY"/>
    <property type="match status" value="3"/>
</dbReference>
<evidence type="ECO:0000256" key="10">
    <source>
        <dbReference type="PROSITE-ProRule" id="PRU00626"/>
    </source>
</evidence>
<sequence>MAITSSRHFCPTTTTTTTSAKIFDSLGSSFYKFHGTSSSLSLRSYNSATSRRFGFSYMKKVKRLSCEGSRNENWSRTQKQIQYRPSKVVLNRRKEERFADLGLMRGENSSPSSDVGGGGSSSTMEKIVERLKEYGFVDDDQFQNKEVEQERRIEKKSVEDRVYVGEGEERGGFSEESPFGVFKGNDEVRFPWEKVSSKDEKELVNGEWTAKKVSRYSLAEMTLSESEMNRLRNVMFRTKSKMRVTGAGVTQAVVDAIQDKWKSSEIVRLKIEGSSALNMRRMHEIVEKKTGGLVIWRSGTSMALYNYKGGSNRHASGNLNKQIYRRTEASPSSLPRSTSTVDHSVQQVHLPQQLEKETTIVVNNDRTSQQEVEYEDEINELLEGLGPRYTDWQGGYPLPVDADLLPGIVPGYEPPFRVLPYGVRSTLGTKEATALRRLATVLPPHFALGRSRQMQGLATAMVKLWQKSLIAKVALKRGVQLTTSERMAEDIKRLTGGMLLSRNKDFLVFYRGKNFLSLDVAEALMEKERLVRTLQDEEEQARLRASSALVVPTNKANQNLDRTLQDEEELARLRASSALVVPSTKVNQNLVFAGTLGETLDATGKWGKNLDNDDHLEEMKQEVEKLRSAKLVRKLERKLAFAEKKLLKAERALAKVEESLKPAEQRTDLEGITEEERFMFQKLGLKMKAFLLLGRRGVFDGTVENMHLHWKYRELIKILVKAKTFEGAKKVAMALEAESGGILVSVDKISKGYAIIVYRGKDYKRPSMMRPKNLLTKRKALARSVELQKREALIKHIEAVQAKSEKLRAEIEQVELVKEKGDEALYDKLDMAYSSDEETEETDGEQDDVFLDTYKDEGEDGEGEIQAKGSLSETEIEFDSDDELWDSDESDTEFGDDLASSTTPEATFVDLQNEDLHVQP</sequence>
<keyword evidence="14" id="KW-1185">Reference proteome</keyword>
<dbReference type="Pfam" id="PF01985">
    <property type="entry name" value="CRS1_YhbY"/>
    <property type="match status" value="3"/>
</dbReference>
<keyword evidence="7" id="KW-0809">Transit peptide</keyword>
<dbReference type="InterPro" id="IPR035920">
    <property type="entry name" value="YhbY-like_sf"/>
</dbReference>
<comment type="subcellular location">
    <subcellularLocation>
        <location evidence="1">Plastid</location>
        <location evidence="1">Chloroplast</location>
    </subcellularLocation>
</comment>
<protein>
    <submittedName>
        <fullName evidence="15">CRM-domain containing factor CFM3B, chloroplastic</fullName>
    </submittedName>
</protein>
<feature type="coiled-coil region" evidence="11">
    <location>
        <begin position="790"/>
        <end position="817"/>
    </location>
</feature>
<keyword evidence="4" id="KW-0507">mRNA processing</keyword>
<dbReference type="Gene3D" id="3.30.110.60">
    <property type="entry name" value="YhbY-like"/>
    <property type="match status" value="3"/>
</dbReference>
<keyword evidence="9" id="KW-0687">Ribonucleoprotein</keyword>
<keyword evidence="6 10" id="KW-0694">RNA-binding</keyword>
<evidence type="ECO:0000256" key="8">
    <source>
        <dbReference type="ARBA" id="ARBA00023187"/>
    </source>
</evidence>
<keyword evidence="8" id="KW-0508">mRNA splicing</keyword>
<reference evidence="14" key="1">
    <citation type="journal article" date="2014" name="Nat. Commun.">
        <title>The emerging biofuel crop Camelina sativa retains a highly undifferentiated hexaploid genome structure.</title>
        <authorList>
            <person name="Kagale S."/>
            <person name="Koh C."/>
            <person name="Nixon J."/>
            <person name="Bollina V."/>
            <person name="Clarke W.E."/>
            <person name="Tuteja R."/>
            <person name="Spillane C."/>
            <person name="Robinson S.J."/>
            <person name="Links M.G."/>
            <person name="Clarke C."/>
            <person name="Higgins E.E."/>
            <person name="Huebert T."/>
            <person name="Sharpe A.G."/>
            <person name="Parkin I.A."/>
        </authorList>
    </citation>
    <scope>NUCLEOTIDE SEQUENCE [LARGE SCALE GENOMIC DNA]</scope>
    <source>
        <strain evidence="14">cv. DH55</strain>
    </source>
</reference>
<evidence type="ECO:0000256" key="12">
    <source>
        <dbReference type="SAM" id="MobiDB-lite"/>
    </source>
</evidence>
<dbReference type="PROSITE" id="PS51295">
    <property type="entry name" value="CRM"/>
    <property type="match status" value="3"/>
</dbReference>
<evidence type="ECO:0000313" key="15">
    <source>
        <dbReference type="RefSeq" id="XP_010435115.1"/>
    </source>
</evidence>
<dbReference type="RefSeq" id="XP_010435115.1">
    <property type="nucleotide sequence ID" value="XM_010436813.2"/>
</dbReference>
<evidence type="ECO:0000256" key="2">
    <source>
        <dbReference type="ARBA" id="ARBA00022528"/>
    </source>
</evidence>
<feature type="domain" description="CRM" evidence="13">
    <location>
        <begin position="221"/>
        <end position="317"/>
    </location>
</feature>
<feature type="domain" description="CRM" evidence="13">
    <location>
        <begin position="670"/>
        <end position="770"/>
    </location>
</feature>
<proteinExistence type="predicted"/>
<feature type="domain" description="CRM" evidence="13">
    <location>
        <begin position="425"/>
        <end position="522"/>
    </location>
</feature>
<evidence type="ECO:0000256" key="6">
    <source>
        <dbReference type="ARBA" id="ARBA00022884"/>
    </source>
</evidence>
<keyword evidence="5" id="KW-0677">Repeat</keyword>
<dbReference type="SUPFAM" id="SSF75471">
    <property type="entry name" value="YhbY-like"/>
    <property type="match status" value="3"/>
</dbReference>
<feature type="region of interest" description="Disordered" evidence="12">
    <location>
        <begin position="100"/>
        <end position="122"/>
    </location>
</feature>
<feature type="coiled-coil region" evidence="11">
    <location>
        <begin position="632"/>
        <end position="666"/>
    </location>
</feature>
<dbReference type="Proteomes" id="UP000694864">
    <property type="component" value="Chromosome 10"/>
</dbReference>
<dbReference type="InterPro" id="IPR045278">
    <property type="entry name" value="CRS1/CFM2/CFM3"/>
</dbReference>
<evidence type="ECO:0000313" key="14">
    <source>
        <dbReference type="Proteomes" id="UP000694864"/>
    </source>
</evidence>
<feature type="region of interest" description="Disordered" evidence="12">
    <location>
        <begin position="855"/>
        <end position="920"/>
    </location>
</feature>
<evidence type="ECO:0000256" key="5">
    <source>
        <dbReference type="ARBA" id="ARBA00022737"/>
    </source>
</evidence>
<dbReference type="PANTHER" id="PTHR31846">
    <property type="entry name" value="CRS1 / YHBY (CRM) DOMAIN-CONTAINING PROTEIN"/>
    <property type="match status" value="1"/>
</dbReference>
<evidence type="ECO:0000256" key="11">
    <source>
        <dbReference type="SAM" id="Coils"/>
    </source>
</evidence>
<reference evidence="15" key="2">
    <citation type="submission" date="2025-08" db="UniProtKB">
        <authorList>
            <consortium name="RefSeq"/>
        </authorList>
    </citation>
    <scope>IDENTIFICATION</scope>
    <source>
        <tissue evidence="15">Leaf</tissue>
    </source>
</reference>
<evidence type="ECO:0000256" key="3">
    <source>
        <dbReference type="ARBA" id="ARBA00022640"/>
    </source>
</evidence>